<reference evidence="2 3" key="1">
    <citation type="journal article" date="2011" name="J. Bacteriol.">
        <title>Complete genome sequence of the obligate piezophilic hyperthermophilic archaeon Pyrococcus yayanosii CH1.</title>
        <authorList>
            <person name="Jun X."/>
            <person name="Lupeng L."/>
            <person name="Minjuan X."/>
            <person name="Oger P."/>
            <person name="Fengping W."/>
            <person name="Jebbar M."/>
            <person name="Xiang X."/>
        </authorList>
    </citation>
    <scope>NUCLEOTIDE SEQUENCE [LARGE SCALE GENOMIC DNA]</scope>
    <source>
        <strain evidence="3">CH1 / JCM 16557</strain>
    </source>
</reference>
<dbReference type="AlphaFoldDB" id="F8AHL0"/>
<dbReference type="RefSeq" id="WP_013906437.1">
    <property type="nucleotide sequence ID" value="NC_015680.1"/>
</dbReference>
<dbReference type="PANTHER" id="PTHR34988:SF1">
    <property type="entry name" value="DNA-BINDING PROTEIN"/>
    <property type="match status" value="1"/>
</dbReference>
<dbReference type="PIRSF" id="PIRSF016702">
    <property type="entry name" value="DNA_bp_PD1"/>
    <property type="match status" value="1"/>
</dbReference>
<dbReference type="EMBL" id="CP002779">
    <property type="protein sequence ID" value="AEH25381.1"/>
    <property type="molecule type" value="Genomic_DNA"/>
</dbReference>
<dbReference type="SUPFAM" id="SSF117856">
    <property type="entry name" value="AF0104/ALDC/Ptd012-like"/>
    <property type="match status" value="1"/>
</dbReference>
<dbReference type="Pfam" id="PF03479">
    <property type="entry name" value="PCC"/>
    <property type="match status" value="1"/>
</dbReference>
<keyword evidence="3" id="KW-1185">Reference proteome</keyword>
<evidence type="ECO:0000259" key="1">
    <source>
        <dbReference type="PROSITE" id="PS51742"/>
    </source>
</evidence>
<dbReference type="OrthoDB" id="371648at2157"/>
<gene>
    <name evidence="2" type="ordered locus">PYCH_17220</name>
</gene>
<dbReference type="PROSITE" id="PS51742">
    <property type="entry name" value="PPC"/>
    <property type="match status" value="1"/>
</dbReference>
<protein>
    <submittedName>
        <fullName evidence="2">Putative DNA-binding protein</fullName>
    </submittedName>
</protein>
<dbReference type="PANTHER" id="PTHR34988">
    <property type="entry name" value="PROTEIN, PUTATIVE-RELATED"/>
    <property type="match status" value="1"/>
</dbReference>
<dbReference type="CDD" id="cd11378">
    <property type="entry name" value="DUF296"/>
    <property type="match status" value="1"/>
</dbReference>
<dbReference type="GeneID" id="10838285"/>
<feature type="domain" description="PPC" evidence="1">
    <location>
        <begin position="3"/>
        <end position="138"/>
    </location>
</feature>
<dbReference type="Proteomes" id="UP000008386">
    <property type="component" value="Chromosome"/>
</dbReference>
<dbReference type="InterPro" id="IPR025707">
    <property type="entry name" value="DNA_bp_PD1"/>
</dbReference>
<evidence type="ECO:0000313" key="3">
    <source>
        <dbReference type="Proteomes" id="UP000008386"/>
    </source>
</evidence>
<evidence type="ECO:0000313" key="2">
    <source>
        <dbReference type="EMBL" id="AEH25381.1"/>
    </source>
</evidence>
<keyword evidence="2" id="KW-0238">DNA-binding</keyword>
<name>F8AHL0_PYRYC</name>
<dbReference type="InterPro" id="IPR005175">
    <property type="entry name" value="PPC_dom"/>
</dbReference>
<dbReference type="KEGG" id="pya:PYCH_17220"/>
<dbReference type="eggNOG" id="arCOG04212">
    <property type="taxonomic scope" value="Archaea"/>
</dbReference>
<dbReference type="Gene3D" id="3.30.1330.80">
    <property type="entry name" value="Hypothetical protein, similar to alpha- acetolactate decarboxylase, domain 2"/>
    <property type="match status" value="1"/>
</dbReference>
<organism evidence="2 3">
    <name type="scientific">Pyrococcus yayanosii (strain CH1 / JCM 16557)</name>
    <dbReference type="NCBI Taxonomy" id="529709"/>
    <lineage>
        <taxon>Archaea</taxon>
        <taxon>Methanobacteriati</taxon>
        <taxon>Methanobacteriota</taxon>
        <taxon>Thermococci</taxon>
        <taxon>Thermococcales</taxon>
        <taxon>Thermococcaceae</taxon>
        <taxon>Pyrococcus</taxon>
    </lineage>
</organism>
<dbReference type="GO" id="GO:0003677">
    <property type="term" value="F:DNA binding"/>
    <property type="evidence" value="ECO:0007669"/>
    <property type="project" value="UniProtKB-KW"/>
</dbReference>
<dbReference type="HOGENOM" id="CLU_114051_2_3_2"/>
<accession>F8AHL0</accession>
<proteinExistence type="predicted"/>
<sequence length="152" mass="16826">MEFNSGRVFLFRVPEGEELVTFITKFAEEKGIKAAVVSAIGSLKSPRIGYFDEERGEYKIIKLEGTYELVSLMGNISLKEGGPFAHLHAALGDSEGRLYGGHLFEGEVFVAEVFVQELIGEPLERKPRKNGLSLWDAITRRTPGNLSLQPSP</sequence>